<feature type="compositionally biased region" description="Polar residues" evidence="2">
    <location>
        <begin position="17"/>
        <end position="30"/>
    </location>
</feature>
<feature type="compositionally biased region" description="Basic and acidic residues" evidence="2">
    <location>
        <begin position="74"/>
        <end position="83"/>
    </location>
</feature>
<dbReference type="GO" id="GO:0000981">
    <property type="term" value="F:DNA-binding transcription factor activity, RNA polymerase II-specific"/>
    <property type="evidence" value="ECO:0007669"/>
    <property type="project" value="InterPro"/>
</dbReference>
<keyword evidence="1" id="KW-0539">Nucleus</keyword>
<evidence type="ECO:0000313" key="4">
    <source>
        <dbReference type="EMBL" id="CVK94516.1"/>
    </source>
</evidence>
<dbReference type="GeneID" id="65082858"/>
<evidence type="ECO:0000256" key="2">
    <source>
        <dbReference type="SAM" id="MobiDB-lite"/>
    </source>
</evidence>
<protein>
    <recommendedName>
        <fullName evidence="3">Zn(2)-C6 fungal-type domain-containing protein</fullName>
    </recommendedName>
</protein>
<dbReference type="Gene3D" id="4.10.240.10">
    <property type="entry name" value="Zn(2)-C6 fungal-type DNA-binding domain"/>
    <property type="match status" value="1"/>
</dbReference>
<dbReference type="Proteomes" id="UP000184255">
    <property type="component" value="Unassembled WGS sequence"/>
</dbReference>
<keyword evidence="5" id="KW-1185">Reference proteome</keyword>
<dbReference type="GO" id="GO:0008270">
    <property type="term" value="F:zinc ion binding"/>
    <property type="evidence" value="ECO:0007669"/>
    <property type="project" value="InterPro"/>
</dbReference>
<dbReference type="InterPro" id="IPR036864">
    <property type="entry name" value="Zn2-C6_fun-type_DNA-bd_sf"/>
</dbReference>
<dbReference type="AlphaFoldDB" id="A0A1L7TIA1"/>
<feature type="region of interest" description="Disordered" evidence="2">
    <location>
        <begin position="150"/>
        <end position="177"/>
    </location>
</feature>
<dbReference type="InterPro" id="IPR053045">
    <property type="entry name" value="Zinc_cluster_trans_reg"/>
</dbReference>
<dbReference type="EMBL" id="FCQH01000006">
    <property type="protein sequence ID" value="CVK94516.1"/>
    <property type="molecule type" value="Genomic_DNA"/>
</dbReference>
<dbReference type="VEuPathDB" id="FungiDB:FMAN_03587"/>
<dbReference type="InterPro" id="IPR001138">
    <property type="entry name" value="Zn2Cys6_DnaBD"/>
</dbReference>
<dbReference type="SMART" id="SM00066">
    <property type="entry name" value="GAL4"/>
    <property type="match status" value="1"/>
</dbReference>
<evidence type="ECO:0000256" key="1">
    <source>
        <dbReference type="ARBA" id="ARBA00023242"/>
    </source>
</evidence>
<comment type="caution">
    <text evidence="4">The sequence shown here is derived from an EMBL/GenBank/DDBJ whole genome shotgun (WGS) entry which is preliminary data.</text>
</comment>
<name>A0A1L7TIA1_FUSMA</name>
<dbReference type="Pfam" id="PF00172">
    <property type="entry name" value="Zn_clus"/>
    <property type="match status" value="1"/>
</dbReference>
<proteinExistence type="predicted"/>
<dbReference type="GO" id="GO:0000977">
    <property type="term" value="F:RNA polymerase II transcription regulatory region sequence-specific DNA binding"/>
    <property type="evidence" value="ECO:0007669"/>
    <property type="project" value="TreeGrafter"/>
</dbReference>
<accession>A0A1L7TIA1</accession>
<dbReference type="GO" id="GO:0005634">
    <property type="term" value="C:nucleus"/>
    <property type="evidence" value="ECO:0007669"/>
    <property type="project" value="TreeGrafter"/>
</dbReference>
<dbReference type="PROSITE" id="PS50048">
    <property type="entry name" value="ZN2_CY6_FUNGAL_2"/>
    <property type="match status" value="1"/>
</dbReference>
<dbReference type="CDD" id="cd00067">
    <property type="entry name" value="GAL4"/>
    <property type="match status" value="1"/>
</dbReference>
<evidence type="ECO:0000259" key="3">
    <source>
        <dbReference type="PROSITE" id="PS50048"/>
    </source>
</evidence>
<feature type="domain" description="Zn(2)-C6 fungal-type" evidence="3">
    <location>
        <begin position="43"/>
        <end position="72"/>
    </location>
</feature>
<feature type="region of interest" description="Disordered" evidence="2">
    <location>
        <begin position="74"/>
        <end position="98"/>
    </location>
</feature>
<dbReference type="RefSeq" id="XP_041682891.1">
    <property type="nucleotide sequence ID" value="XM_041832427.1"/>
</dbReference>
<organism evidence="4 5">
    <name type="scientific">Fusarium mangiferae</name>
    <name type="common">Mango malformation disease fungus</name>
    <dbReference type="NCBI Taxonomy" id="192010"/>
    <lineage>
        <taxon>Eukaryota</taxon>
        <taxon>Fungi</taxon>
        <taxon>Dikarya</taxon>
        <taxon>Ascomycota</taxon>
        <taxon>Pezizomycotina</taxon>
        <taxon>Sordariomycetes</taxon>
        <taxon>Hypocreomycetidae</taxon>
        <taxon>Hypocreales</taxon>
        <taxon>Nectriaceae</taxon>
        <taxon>Fusarium</taxon>
        <taxon>Fusarium fujikuroi species complex</taxon>
    </lineage>
</organism>
<dbReference type="PROSITE" id="PS00463">
    <property type="entry name" value="ZN2_CY6_FUNGAL_1"/>
    <property type="match status" value="1"/>
</dbReference>
<feature type="region of interest" description="Disordered" evidence="2">
    <location>
        <begin position="1"/>
        <end position="33"/>
    </location>
</feature>
<dbReference type="PANTHER" id="PTHR31986">
    <property type="entry name" value="REGULATOR OF DRUG SENSITIVITY 2"/>
    <property type="match status" value="1"/>
</dbReference>
<gene>
    <name evidence="4" type="ORF">FMAN_03587</name>
</gene>
<dbReference type="FunFam" id="4.10.240.10:FF:000002">
    <property type="entry name" value="Zn cluster transcription factor Rds2"/>
    <property type="match status" value="1"/>
</dbReference>
<dbReference type="SUPFAM" id="SSF57701">
    <property type="entry name" value="Zn2/Cys6 DNA-binding domain"/>
    <property type="match status" value="1"/>
</dbReference>
<evidence type="ECO:0000313" key="5">
    <source>
        <dbReference type="Proteomes" id="UP000184255"/>
    </source>
</evidence>
<reference evidence="5" key="1">
    <citation type="journal article" date="2016" name="Genome Biol. Evol.">
        <title>Comparative 'omics' of the Fusarium fujikuroi species complex highlights differences in genetic potential and metabolite synthesis.</title>
        <authorList>
            <person name="Niehaus E.-M."/>
            <person name="Muensterkoetter M."/>
            <person name="Proctor R.H."/>
            <person name="Brown D.W."/>
            <person name="Sharon A."/>
            <person name="Idan Y."/>
            <person name="Oren-Young L."/>
            <person name="Sieber C.M."/>
            <person name="Novak O."/>
            <person name="Pencik A."/>
            <person name="Tarkowska D."/>
            <person name="Hromadova K."/>
            <person name="Freeman S."/>
            <person name="Maymon M."/>
            <person name="Elazar M."/>
            <person name="Youssef S.A."/>
            <person name="El-Shabrawy E.S.M."/>
            <person name="Shalaby A.B.A."/>
            <person name="Houterman P."/>
            <person name="Brock N.L."/>
            <person name="Burkhardt I."/>
            <person name="Tsavkelova E.A."/>
            <person name="Dickschat J.S."/>
            <person name="Galuszka P."/>
            <person name="Gueldener U."/>
            <person name="Tudzynski B."/>
        </authorList>
    </citation>
    <scope>NUCLEOTIDE SEQUENCE [LARGE SCALE GENOMIC DNA]</scope>
    <source>
        <strain evidence="5">MRC7560</strain>
    </source>
</reference>
<sequence>MDLRDVWQAPPSRSVALPSQQSPGVRSSNPYRRYPPVNTQRYACIYCRQSHMACDLERPCTRCIKRNIGHLCHDEPLDDDSKKSKSVHTTQTAQTNSSSLLDSNLRSCHYTISRDHTEGVEDQKCKVLADFGRKHIRTWTNVSLANTNSLTANRDTSAESRESVNGPETDAGQDGLPNLIDTYQLRRVARSFNSQREVSKINFDGFTTG</sequence>
<dbReference type="PANTHER" id="PTHR31986:SF7">
    <property type="entry name" value="REGULATOR OF DRUG SENSITIVITY 2"/>
    <property type="match status" value="1"/>
</dbReference>